<dbReference type="Gene3D" id="2.60.120.1180">
    <property type="match status" value="1"/>
</dbReference>
<evidence type="ECO:0000313" key="1">
    <source>
        <dbReference type="EMBL" id="GAI28074.1"/>
    </source>
</evidence>
<dbReference type="EMBL" id="BARV01017854">
    <property type="protein sequence ID" value="GAI28074.1"/>
    <property type="molecule type" value="Genomic_DNA"/>
</dbReference>
<reference evidence="1" key="1">
    <citation type="journal article" date="2014" name="Front. Microbiol.">
        <title>High frequency of phylogenetically diverse reductive dehalogenase-homologous genes in deep subseafloor sedimentary metagenomes.</title>
        <authorList>
            <person name="Kawai M."/>
            <person name="Futagami T."/>
            <person name="Toyoda A."/>
            <person name="Takaki Y."/>
            <person name="Nishi S."/>
            <person name="Hori S."/>
            <person name="Arai W."/>
            <person name="Tsubouchi T."/>
            <person name="Morono Y."/>
            <person name="Uchiyama I."/>
            <person name="Ito T."/>
            <person name="Fujiyama A."/>
            <person name="Inagaki F."/>
            <person name="Takami H."/>
        </authorList>
    </citation>
    <scope>NUCLEOTIDE SEQUENCE</scope>
    <source>
        <strain evidence="1">Expedition CK06-06</strain>
    </source>
</reference>
<gene>
    <name evidence="1" type="ORF">S06H3_30331</name>
</gene>
<organism evidence="1">
    <name type="scientific">marine sediment metagenome</name>
    <dbReference type="NCBI Taxonomy" id="412755"/>
    <lineage>
        <taxon>unclassified sequences</taxon>
        <taxon>metagenomes</taxon>
        <taxon>ecological metagenomes</taxon>
    </lineage>
</organism>
<protein>
    <submittedName>
        <fullName evidence="1">Uncharacterized protein</fullName>
    </submittedName>
</protein>
<comment type="caution">
    <text evidence="1">The sequence shown here is derived from an EMBL/GenBank/DDBJ whole genome shotgun (WGS) entry which is preliminary data.</text>
</comment>
<dbReference type="AlphaFoldDB" id="X1PAY2"/>
<sequence>MPKGTTIKLSLERSDYGVVGHDSMANIFSTIVDVTVPGGVNYILYDHTPFVIKLADENNAALGRNGEIIIGCKRAGDTLVKQLYRFDYGVFYTLTTTQQRDLDHRDMVSLTMGWPYAICLGNEHLIIQVKHSTEVDISQVANLIEFNVNRIAKIQI</sequence>
<proteinExistence type="predicted"/>
<name>X1PAY2_9ZZZZ</name>
<accession>X1PAY2</accession>